<protein>
    <submittedName>
        <fullName evidence="1">Uncharacterized protein</fullName>
    </submittedName>
</protein>
<dbReference type="EMBL" id="MU006809">
    <property type="protein sequence ID" value="KAF2635211.1"/>
    <property type="molecule type" value="Genomic_DNA"/>
</dbReference>
<evidence type="ECO:0000313" key="1">
    <source>
        <dbReference type="EMBL" id="KAF2635211.1"/>
    </source>
</evidence>
<organism evidence="1 2">
    <name type="scientific">Massarina eburnea CBS 473.64</name>
    <dbReference type="NCBI Taxonomy" id="1395130"/>
    <lineage>
        <taxon>Eukaryota</taxon>
        <taxon>Fungi</taxon>
        <taxon>Dikarya</taxon>
        <taxon>Ascomycota</taxon>
        <taxon>Pezizomycotina</taxon>
        <taxon>Dothideomycetes</taxon>
        <taxon>Pleosporomycetidae</taxon>
        <taxon>Pleosporales</taxon>
        <taxon>Massarineae</taxon>
        <taxon>Massarinaceae</taxon>
        <taxon>Massarina</taxon>
    </lineage>
</organism>
<sequence>MKKRAAVENTLHALLVLVLSLGLIRIVWYAIALVITDIYPPPPRPASPDDGKPTPQDIAESLNTIWLSFDFDHCRNVCLVSRVACKLKGCIGVPGTKNWD</sequence>
<evidence type="ECO:0000313" key="2">
    <source>
        <dbReference type="Proteomes" id="UP000799753"/>
    </source>
</evidence>
<dbReference type="Proteomes" id="UP000799753">
    <property type="component" value="Unassembled WGS sequence"/>
</dbReference>
<accession>A0A6A6RL71</accession>
<name>A0A6A6RL71_9PLEO</name>
<gene>
    <name evidence="1" type="ORF">P280DRAFT_473951</name>
</gene>
<dbReference type="OrthoDB" id="3781639at2759"/>
<proteinExistence type="predicted"/>
<keyword evidence="2" id="KW-1185">Reference proteome</keyword>
<dbReference type="AlphaFoldDB" id="A0A6A6RL71"/>
<reference evidence="1" key="1">
    <citation type="journal article" date="2020" name="Stud. Mycol.">
        <title>101 Dothideomycetes genomes: a test case for predicting lifestyles and emergence of pathogens.</title>
        <authorList>
            <person name="Haridas S."/>
            <person name="Albert R."/>
            <person name="Binder M."/>
            <person name="Bloem J."/>
            <person name="Labutti K."/>
            <person name="Salamov A."/>
            <person name="Andreopoulos B."/>
            <person name="Baker S."/>
            <person name="Barry K."/>
            <person name="Bills G."/>
            <person name="Bluhm B."/>
            <person name="Cannon C."/>
            <person name="Castanera R."/>
            <person name="Culley D."/>
            <person name="Daum C."/>
            <person name="Ezra D."/>
            <person name="Gonzalez J."/>
            <person name="Henrissat B."/>
            <person name="Kuo A."/>
            <person name="Liang C."/>
            <person name="Lipzen A."/>
            <person name="Lutzoni F."/>
            <person name="Magnuson J."/>
            <person name="Mondo S."/>
            <person name="Nolan M."/>
            <person name="Ohm R."/>
            <person name="Pangilinan J."/>
            <person name="Park H.-J."/>
            <person name="Ramirez L."/>
            <person name="Alfaro M."/>
            <person name="Sun H."/>
            <person name="Tritt A."/>
            <person name="Yoshinaga Y."/>
            <person name="Zwiers L.-H."/>
            <person name="Turgeon B."/>
            <person name="Goodwin S."/>
            <person name="Spatafora J."/>
            <person name="Crous P."/>
            <person name="Grigoriev I."/>
        </authorList>
    </citation>
    <scope>NUCLEOTIDE SEQUENCE</scope>
    <source>
        <strain evidence="1">CBS 473.64</strain>
    </source>
</reference>